<keyword evidence="3" id="KW-1185">Reference proteome</keyword>
<reference evidence="2 3" key="1">
    <citation type="submission" date="2019-01" db="EMBL/GenBank/DDBJ databases">
        <title>Ktedonosporobacter rubrisoli SCAWS-G2.</title>
        <authorList>
            <person name="Huang Y."/>
            <person name="Yan B."/>
        </authorList>
    </citation>
    <scope>NUCLEOTIDE SEQUENCE [LARGE SCALE GENOMIC DNA]</scope>
    <source>
        <strain evidence="2 3">SCAWS-G2</strain>
    </source>
</reference>
<dbReference type="InterPro" id="IPR029068">
    <property type="entry name" value="Glyas_Bleomycin-R_OHBP_Dase"/>
</dbReference>
<dbReference type="Pfam" id="PF13468">
    <property type="entry name" value="Glyoxalase_3"/>
    <property type="match status" value="1"/>
</dbReference>
<organism evidence="2 3">
    <name type="scientific">Ktedonosporobacter rubrisoli</name>
    <dbReference type="NCBI Taxonomy" id="2509675"/>
    <lineage>
        <taxon>Bacteria</taxon>
        <taxon>Bacillati</taxon>
        <taxon>Chloroflexota</taxon>
        <taxon>Ktedonobacteria</taxon>
        <taxon>Ktedonobacterales</taxon>
        <taxon>Ktedonosporobacteraceae</taxon>
        <taxon>Ktedonosporobacter</taxon>
    </lineage>
</organism>
<dbReference type="Gene3D" id="3.10.180.10">
    <property type="entry name" value="2,3-Dihydroxybiphenyl 1,2-Dioxygenase, domain 1"/>
    <property type="match status" value="2"/>
</dbReference>
<dbReference type="PANTHER" id="PTHR40265:SF1">
    <property type="entry name" value="GLYOXALASE-LIKE DOMAIN-CONTAINING PROTEIN"/>
    <property type="match status" value="1"/>
</dbReference>
<evidence type="ECO:0000259" key="1">
    <source>
        <dbReference type="Pfam" id="PF13468"/>
    </source>
</evidence>
<dbReference type="Proteomes" id="UP000290365">
    <property type="component" value="Chromosome"/>
</dbReference>
<name>A0A4P6JYC3_KTERU</name>
<dbReference type="EMBL" id="CP035758">
    <property type="protein sequence ID" value="QBD80799.1"/>
    <property type="molecule type" value="Genomic_DNA"/>
</dbReference>
<gene>
    <name evidence="2" type="ORF">EPA93_34460</name>
</gene>
<protein>
    <recommendedName>
        <fullName evidence="1">Glyoxalase-like domain-containing protein</fullName>
    </recommendedName>
</protein>
<dbReference type="AlphaFoldDB" id="A0A4P6JYC3"/>
<dbReference type="OrthoDB" id="9111355at2"/>
<feature type="domain" description="Glyoxalase-like" evidence="1">
    <location>
        <begin position="5"/>
        <end position="181"/>
    </location>
</feature>
<evidence type="ECO:0000313" key="3">
    <source>
        <dbReference type="Proteomes" id="UP000290365"/>
    </source>
</evidence>
<proteinExistence type="predicted"/>
<dbReference type="KEGG" id="kbs:EPA93_34460"/>
<sequence>MVTRFDHFVIAVRDLDTAIRLYQRLGFEVQPGGRHTGRGTHNALIRFGLDYIELLSVYDAVEAQLTGIRGTSIIDALQKREGALLGYALATENIEQEAERFKDTELFQPAFAMKRLRPDGKELTWRLFTPGAVAWRRPWPFIIQWDTPDTERLLIEQPGRHLNGANKWVRIAVATRDVAGLIPLYRDKLGLQQQEPSEPAGQRAIFQLGSSSIELFTPQEAGAAQQTLQELGEGPFEVTIAVEDLRQTRSFLAQRDISFEWHANKPDTLILASPDTLGVRFSLVQQSEE</sequence>
<dbReference type="PANTHER" id="PTHR40265">
    <property type="entry name" value="BLL2707 PROTEIN"/>
    <property type="match status" value="1"/>
</dbReference>
<dbReference type="SUPFAM" id="SSF54593">
    <property type="entry name" value="Glyoxalase/Bleomycin resistance protein/Dihydroxybiphenyl dioxygenase"/>
    <property type="match status" value="2"/>
</dbReference>
<dbReference type="RefSeq" id="WP_129891861.1">
    <property type="nucleotide sequence ID" value="NZ_CP035758.1"/>
</dbReference>
<accession>A0A4P6JYC3</accession>
<evidence type="ECO:0000313" key="2">
    <source>
        <dbReference type="EMBL" id="QBD80799.1"/>
    </source>
</evidence>
<dbReference type="InterPro" id="IPR025870">
    <property type="entry name" value="Glyoxalase-like_dom"/>
</dbReference>